<protein>
    <submittedName>
        <fullName evidence="3">Type III restriction protein res subunit</fullName>
    </submittedName>
</protein>
<dbReference type="InterPro" id="IPR050742">
    <property type="entry name" value="Helicase_Restrict-Modif_Enz"/>
</dbReference>
<sequence length="609" mass="68600">MSVQRCVVPVPSPFETRQPAVADNELIRSPQREAYREIEVFAQQDEREASVVLPVGCGKSGTITLAPFAFRSRRTLVVAPNVAIAQQLYGDFDAAREDMFYRKCCVLDGGPWPELAEIRGAATARADLDDAEVVVTNIQQLAGPENRWLTDLPEDHFDLILFDEGHHNVAQSWMTLKATFPRARILNFSATPLRADGQLMSGHIIYSYPIVRAIREGFAKRLKAVVLNPRTLRYVRREDGQEIEVNLEEVRRLGEEDADFRRSIVSSAETLNTIVDASIREITRLRRAASNPNLKIIASALNYEHCRQVVQAYNERGLRAAYIHSRDDQPANRAILRRLEANDLDVIVQVRKLGEGFDHPLLAVAAVFSIFGQLSPFVQFVGRIMRVVRQNAPNDPVNRGVVVYHAGSNCARRWADFQAYSEADQAYFNELLPEEGLEFGDGTEIEIEPQPRDFAPQDGVSVRFQSEVHTEEIPLIAEDPEAMELLRLLRDRGYSPEDVRGAMERLEPVPVSRQRRRQASRASLNTRVETEVGRILGERGINPQGYDLDRRRLGRTNYVVLKAAIDRQVNAAAGRGNRERGEFSQQQHDAVDADFQNIVARGIEDVFGG</sequence>
<dbReference type="PROSITE" id="PS51194">
    <property type="entry name" value="HELICASE_CTER"/>
    <property type="match status" value="1"/>
</dbReference>
<dbReference type="SUPFAM" id="SSF52540">
    <property type="entry name" value="P-loop containing nucleoside triphosphate hydrolases"/>
    <property type="match status" value="1"/>
</dbReference>
<dbReference type="Pfam" id="PF04851">
    <property type="entry name" value="ResIII"/>
    <property type="match status" value="1"/>
</dbReference>
<dbReference type="Pfam" id="PF00271">
    <property type="entry name" value="Helicase_C"/>
    <property type="match status" value="1"/>
</dbReference>
<gene>
    <name evidence="3" type="ordered locus">Mrad2831_6393</name>
</gene>
<dbReference type="AlphaFoldDB" id="B1M9Y8"/>
<dbReference type="InterPro" id="IPR027417">
    <property type="entry name" value="P-loop_NTPase"/>
</dbReference>
<organism evidence="3 4">
    <name type="scientific">Methylobacterium radiotolerans (strain ATCC 27329 / DSM 1819 / JCM 2831 / NBRC 15690 / NCIMB 10815 / 0-1)</name>
    <dbReference type="NCBI Taxonomy" id="426355"/>
    <lineage>
        <taxon>Bacteria</taxon>
        <taxon>Pseudomonadati</taxon>
        <taxon>Pseudomonadota</taxon>
        <taxon>Alphaproteobacteria</taxon>
        <taxon>Hyphomicrobiales</taxon>
        <taxon>Methylobacteriaceae</taxon>
        <taxon>Methylobacterium</taxon>
    </lineage>
</organism>
<evidence type="ECO:0000259" key="2">
    <source>
        <dbReference type="PROSITE" id="PS51194"/>
    </source>
</evidence>
<dbReference type="InterPro" id="IPR014001">
    <property type="entry name" value="Helicase_ATP-bd"/>
</dbReference>
<evidence type="ECO:0000259" key="1">
    <source>
        <dbReference type="PROSITE" id="PS51192"/>
    </source>
</evidence>
<dbReference type="GO" id="GO:0016787">
    <property type="term" value="F:hydrolase activity"/>
    <property type="evidence" value="ECO:0007669"/>
    <property type="project" value="InterPro"/>
</dbReference>
<dbReference type="GO" id="GO:0005829">
    <property type="term" value="C:cytosol"/>
    <property type="evidence" value="ECO:0007669"/>
    <property type="project" value="TreeGrafter"/>
</dbReference>
<proteinExistence type="predicted"/>
<geneLocation type="plasmid" evidence="3 4">
    <name>pMRAD03</name>
</geneLocation>
<dbReference type="HOGENOM" id="CLU_019933_0_0_5"/>
<feature type="domain" description="Helicase C-terminal" evidence="2">
    <location>
        <begin position="281"/>
        <end position="455"/>
    </location>
</feature>
<name>B1M9Y8_METRJ</name>
<dbReference type="PANTHER" id="PTHR47396">
    <property type="entry name" value="TYPE I RESTRICTION ENZYME ECOKI R PROTEIN"/>
    <property type="match status" value="1"/>
</dbReference>
<dbReference type="GO" id="GO:0005524">
    <property type="term" value="F:ATP binding"/>
    <property type="evidence" value="ECO:0007669"/>
    <property type="project" value="InterPro"/>
</dbReference>
<dbReference type="GO" id="GO:0003677">
    <property type="term" value="F:DNA binding"/>
    <property type="evidence" value="ECO:0007669"/>
    <property type="project" value="InterPro"/>
</dbReference>
<feature type="domain" description="Helicase ATP-binding" evidence="1">
    <location>
        <begin position="40"/>
        <end position="210"/>
    </location>
</feature>
<dbReference type="GeneID" id="31781036"/>
<evidence type="ECO:0000313" key="3">
    <source>
        <dbReference type="EMBL" id="ACB28313.1"/>
    </source>
</evidence>
<dbReference type="KEGG" id="mrd:Mrad2831_6393"/>
<dbReference type="InterPro" id="IPR001650">
    <property type="entry name" value="Helicase_C-like"/>
</dbReference>
<accession>B1M9Y8</accession>
<dbReference type="PROSITE" id="PS51192">
    <property type="entry name" value="HELICASE_ATP_BIND_1"/>
    <property type="match status" value="1"/>
</dbReference>
<dbReference type="SMART" id="SM00487">
    <property type="entry name" value="DEXDc"/>
    <property type="match status" value="1"/>
</dbReference>
<evidence type="ECO:0000313" key="4">
    <source>
        <dbReference type="Proteomes" id="UP000006589"/>
    </source>
</evidence>
<dbReference type="EMBL" id="CP001004">
    <property type="protein sequence ID" value="ACB28313.1"/>
    <property type="molecule type" value="Genomic_DNA"/>
</dbReference>
<dbReference type="RefSeq" id="WP_012338202.1">
    <property type="nucleotide sequence ID" value="NC_010514.1"/>
</dbReference>
<dbReference type="Proteomes" id="UP000006589">
    <property type="component" value="Plasmid pMRAD03"/>
</dbReference>
<dbReference type="Gene3D" id="3.40.50.300">
    <property type="entry name" value="P-loop containing nucleotide triphosphate hydrolases"/>
    <property type="match status" value="2"/>
</dbReference>
<reference evidence="3 4" key="1">
    <citation type="submission" date="2008-03" db="EMBL/GenBank/DDBJ databases">
        <title>Complete sequence of plasmid3 of Methylobacterium radiotolerans JCM 2831.</title>
        <authorList>
            <consortium name="US DOE Joint Genome Institute"/>
            <person name="Copeland A."/>
            <person name="Lucas S."/>
            <person name="Lapidus A."/>
            <person name="Glavina del Rio T."/>
            <person name="Dalin E."/>
            <person name="Tice H."/>
            <person name="Bruce D."/>
            <person name="Goodwin L."/>
            <person name="Pitluck S."/>
            <person name="Kiss H."/>
            <person name="Brettin T."/>
            <person name="Detter J.C."/>
            <person name="Han C."/>
            <person name="Kuske C.R."/>
            <person name="Schmutz J."/>
            <person name="Larimer F."/>
            <person name="Land M."/>
            <person name="Hauser L."/>
            <person name="Kyrpides N."/>
            <person name="Mikhailova N."/>
            <person name="Marx C.J."/>
            <person name="Richardson P."/>
        </authorList>
    </citation>
    <scope>NUCLEOTIDE SEQUENCE [LARGE SCALE GENOMIC DNA]</scope>
    <source>
        <strain evidence="4">ATCC 27329 / DSM 1819 / JCM 2831 / NBRC 15690 / NCIMB 10815 / 0-1</strain>
        <plasmid evidence="4">Plasmid pMRAD03</plasmid>
    </source>
</reference>
<dbReference type="PANTHER" id="PTHR47396:SF1">
    <property type="entry name" value="ATP-DEPENDENT HELICASE IRC3-RELATED"/>
    <property type="match status" value="1"/>
</dbReference>
<dbReference type="InterPro" id="IPR006935">
    <property type="entry name" value="Helicase/UvrB_N"/>
</dbReference>
<keyword evidence="3" id="KW-0614">Plasmid</keyword>